<dbReference type="PANTHER" id="PTHR45987">
    <property type="entry name" value="39S RIBOSOMAL PROTEIN L12"/>
    <property type="match status" value="1"/>
</dbReference>
<comment type="function">
    <text evidence="4">Forms part of the ribosomal stalk which helps the ribosome interact with GTP-bound translation factors. Is thus essential for accurate translation.</text>
</comment>
<dbReference type="FunFam" id="3.30.1390.10:FF:000001">
    <property type="entry name" value="50S ribosomal protein L7/L12"/>
    <property type="match status" value="1"/>
</dbReference>
<dbReference type="Pfam" id="PF16320">
    <property type="entry name" value="Ribosomal_L12_N"/>
    <property type="match status" value="1"/>
</dbReference>
<evidence type="ECO:0000256" key="4">
    <source>
        <dbReference type="HAMAP-Rule" id="MF_00368"/>
    </source>
</evidence>
<accession>A0A1F7GES1</accession>
<gene>
    <name evidence="4" type="primary">rplL</name>
    <name evidence="7" type="ORF">A2799_01700</name>
</gene>
<proteinExistence type="inferred from homology"/>
<dbReference type="SUPFAM" id="SSF54736">
    <property type="entry name" value="ClpS-like"/>
    <property type="match status" value="1"/>
</dbReference>
<dbReference type="Gene3D" id="3.30.1390.10">
    <property type="match status" value="1"/>
</dbReference>
<evidence type="ECO:0000256" key="3">
    <source>
        <dbReference type="ARBA" id="ARBA00023274"/>
    </source>
</evidence>
<feature type="domain" description="Large ribosomal subunit protein bL12 C-terminal" evidence="5">
    <location>
        <begin position="62"/>
        <end position="129"/>
    </location>
</feature>
<dbReference type="GO" id="GO:0003729">
    <property type="term" value="F:mRNA binding"/>
    <property type="evidence" value="ECO:0007669"/>
    <property type="project" value="TreeGrafter"/>
</dbReference>
<evidence type="ECO:0000259" key="6">
    <source>
        <dbReference type="Pfam" id="PF16320"/>
    </source>
</evidence>
<dbReference type="Proteomes" id="UP000176850">
    <property type="component" value="Unassembled WGS sequence"/>
</dbReference>
<comment type="similarity">
    <text evidence="1 4">Belongs to the bacterial ribosomal protein bL12 family.</text>
</comment>
<dbReference type="Pfam" id="PF00542">
    <property type="entry name" value="Ribosomal_L12"/>
    <property type="match status" value="1"/>
</dbReference>
<sequence>MAENKIEKISKDIEGLNALELSELAKHLEDVFGVTAAPMMAAGPAASASAEVTADKEEKTHYDVILTDGGANKLAAIKAVRELKPDLGLMDAKKLVETPPQTVLTQVKKEEAEAGKAKLEEAGAKVELK</sequence>
<dbReference type="SUPFAM" id="SSF48300">
    <property type="entry name" value="Ribosomal protein L7/12, oligomerisation (N-terminal) domain"/>
    <property type="match status" value="1"/>
</dbReference>
<organism evidence="7 8">
    <name type="scientific">Candidatus Roizmanbacteria bacterium RIFCSPHIGHO2_01_FULL_39_24</name>
    <dbReference type="NCBI Taxonomy" id="1802032"/>
    <lineage>
        <taxon>Bacteria</taxon>
        <taxon>Candidatus Roizmaniibacteriota</taxon>
    </lineage>
</organism>
<dbReference type="InterPro" id="IPR036235">
    <property type="entry name" value="Ribosomal_bL12_oligo_N_sf"/>
</dbReference>
<dbReference type="EMBL" id="MFZH01000047">
    <property type="protein sequence ID" value="OGK17407.1"/>
    <property type="molecule type" value="Genomic_DNA"/>
</dbReference>
<evidence type="ECO:0000313" key="8">
    <source>
        <dbReference type="Proteomes" id="UP000176850"/>
    </source>
</evidence>
<dbReference type="InterPro" id="IPR013823">
    <property type="entry name" value="Ribosomal_bL12_C"/>
</dbReference>
<keyword evidence="3 4" id="KW-0687">Ribonucleoprotein</keyword>
<comment type="subunit">
    <text evidence="4">Homodimer. Part of the ribosomal stalk of the 50S ribosomal subunit. Forms a multimeric L10(L12)X complex, where L10 forms an elongated spine to which 2 to 4 L12 dimers bind in a sequential fashion. Binds GTP-bound translation factors.</text>
</comment>
<dbReference type="InterPro" id="IPR000206">
    <property type="entry name" value="Ribosomal_bL12"/>
</dbReference>
<dbReference type="GO" id="GO:0022625">
    <property type="term" value="C:cytosolic large ribosomal subunit"/>
    <property type="evidence" value="ECO:0007669"/>
    <property type="project" value="TreeGrafter"/>
</dbReference>
<dbReference type="Gene3D" id="1.20.5.710">
    <property type="entry name" value="Single helix bin"/>
    <property type="match status" value="1"/>
</dbReference>
<dbReference type="NCBIfam" id="TIGR00855">
    <property type="entry name" value="L12"/>
    <property type="match status" value="1"/>
</dbReference>
<dbReference type="GO" id="GO:0003735">
    <property type="term" value="F:structural constituent of ribosome"/>
    <property type="evidence" value="ECO:0007669"/>
    <property type="project" value="InterPro"/>
</dbReference>
<name>A0A1F7GES1_9BACT</name>
<evidence type="ECO:0000259" key="5">
    <source>
        <dbReference type="Pfam" id="PF00542"/>
    </source>
</evidence>
<dbReference type="InterPro" id="IPR014719">
    <property type="entry name" value="Ribosomal_bL12_C/ClpS-like"/>
</dbReference>
<evidence type="ECO:0000313" key="7">
    <source>
        <dbReference type="EMBL" id="OGK17407.1"/>
    </source>
</evidence>
<dbReference type="InterPro" id="IPR008932">
    <property type="entry name" value="Ribosomal_bL12_oligo"/>
</dbReference>
<evidence type="ECO:0000256" key="2">
    <source>
        <dbReference type="ARBA" id="ARBA00022980"/>
    </source>
</evidence>
<dbReference type="PANTHER" id="PTHR45987:SF4">
    <property type="entry name" value="LARGE RIBOSOMAL SUBUNIT PROTEIN BL12M"/>
    <property type="match status" value="1"/>
</dbReference>
<comment type="caution">
    <text evidence="7">The sequence shown here is derived from an EMBL/GenBank/DDBJ whole genome shotgun (WGS) entry which is preliminary data.</text>
</comment>
<feature type="domain" description="Large ribosomal subunit protein bL12 oligomerization" evidence="6">
    <location>
        <begin position="5"/>
        <end position="49"/>
    </location>
</feature>
<dbReference type="HAMAP" id="MF_00368">
    <property type="entry name" value="Ribosomal_bL12"/>
    <property type="match status" value="1"/>
</dbReference>
<dbReference type="AlphaFoldDB" id="A0A1F7GES1"/>
<reference evidence="7 8" key="1">
    <citation type="journal article" date="2016" name="Nat. Commun.">
        <title>Thousands of microbial genomes shed light on interconnected biogeochemical processes in an aquifer system.</title>
        <authorList>
            <person name="Anantharaman K."/>
            <person name="Brown C.T."/>
            <person name="Hug L.A."/>
            <person name="Sharon I."/>
            <person name="Castelle C.J."/>
            <person name="Probst A.J."/>
            <person name="Thomas B.C."/>
            <person name="Singh A."/>
            <person name="Wilkins M.J."/>
            <person name="Karaoz U."/>
            <person name="Brodie E.L."/>
            <person name="Williams K.H."/>
            <person name="Hubbard S.S."/>
            <person name="Banfield J.F."/>
        </authorList>
    </citation>
    <scope>NUCLEOTIDE SEQUENCE [LARGE SCALE GENOMIC DNA]</scope>
</reference>
<evidence type="ECO:0000256" key="1">
    <source>
        <dbReference type="ARBA" id="ARBA00007197"/>
    </source>
</evidence>
<keyword evidence="2 4" id="KW-0689">Ribosomal protein</keyword>
<protein>
    <recommendedName>
        <fullName evidence="4">Large ribosomal subunit protein bL12</fullName>
    </recommendedName>
</protein>
<dbReference type="GO" id="GO:0006412">
    <property type="term" value="P:translation"/>
    <property type="evidence" value="ECO:0007669"/>
    <property type="project" value="UniProtKB-UniRule"/>
</dbReference>